<dbReference type="SUPFAM" id="SSF57802">
    <property type="entry name" value="Rubredoxin-like"/>
    <property type="match status" value="1"/>
</dbReference>
<dbReference type="GO" id="GO:0005740">
    <property type="term" value="C:mitochondrial envelope"/>
    <property type="evidence" value="ECO:0007669"/>
    <property type="project" value="InterPro"/>
</dbReference>
<reference evidence="4" key="1">
    <citation type="submission" date="2009-03" db="EMBL/GenBank/DDBJ databases">
        <title>Caligus clemensi ESTs and full-length cDNAs.</title>
        <authorList>
            <person name="Yasuike M."/>
            <person name="von Schalburg K."/>
            <person name="Cooper G."/>
            <person name="Leong J."/>
            <person name="Jones S.R.M."/>
            <person name="Koop B.F."/>
        </authorList>
    </citation>
    <scope>NUCLEOTIDE SEQUENCE</scope>
    <source>
        <tissue evidence="4">Whole</tissue>
    </source>
</reference>
<dbReference type="InterPro" id="IPR002124">
    <property type="entry name" value="Cyt_c_oxidase_su5b"/>
</dbReference>
<dbReference type="GO" id="GO:0006123">
    <property type="term" value="P:mitochondrial electron transport, cytochrome c to oxygen"/>
    <property type="evidence" value="ECO:0007669"/>
    <property type="project" value="InterPro"/>
</dbReference>
<dbReference type="GO" id="GO:0046872">
    <property type="term" value="F:metal ion binding"/>
    <property type="evidence" value="ECO:0007669"/>
    <property type="project" value="UniProtKB-KW"/>
</dbReference>
<evidence type="ECO:0000256" key="1">
    <source>
        <dbReference type="ARBA" id="ARBA00022723"/>
    </source>
</evidence>
<dbReference type="PROSITE" id="PS51359">
    <property type="entry name" value="COX5B_2"/>
    <property type="match status" value="1"/>
</dbReference>
<dbReference type="Pfam" id="PF01215">
    <property type="entry name" value="COX5B"/>
    <property type="match status" value="1"/>
</dbReference>
<dbReference type="InterPro" id="IPR036972">
    <property type="entry name" value="Cyt_c_oxidase_su5b_sf"/>
</dbReference>
<sequence>MASLIGKNVLLGGRRCFSVSSLAAPKGSKGSKMSDPTFHATGLEKFEILANEAGNDNPFDTYIIRPEIGIGDSPKLPILIPTAMEENDRIVGCSRESDYKDIVWFKLRSGEAQQCDCGVYFKLIHHNPIKTKSNHQTSI</sequence>
<keyword evidence="2 3" id="KW-0862">Zinc</keyword>
<evidence type="ECO:0000256" key="2">
    <source>
        <dbReference type="ARBA" id="ARBA00022833"/>
    </source>
</evidence>
<proteinExistence type="evidence at transcript level"/>
<feature type="binding site" evidence="3">
    <location>
        <position position="117"/>
    </location>
    <ligand>
        <name>Zn(2+)</name>
        <dbReference type="ChEBI" id="CHEBI:29105"/>
    </ligand>
</feature>
<dbReference type="PANTHER" id="PTHR10122:SF0">
    <property type="entry name" value="CYTOCHROME C OXIDASE SUBUNIT 5B, ISOFORM A-RELATED"/>
    <property type="match status" value="1"/>
</dbReference>
<accession>C1C0H5</accession>
<dbReference type="EMBL" id="BT080354">
    <property type="protein sequence ID" value="ACO14778.1"/>
    <property type="molecule type" value="mRNA"/>
</dbReference>
<dbReference type="Gene3D" id="2.60.11.10">
    <property type="entry name" value="Cytochrome c oxidase, subunit Vb"/>
    <property type="match status" value="1"/>
</dbReference>
<feature type="binding site" evidence="3">
    <location>
        <position position="93"/>
    </location>
    <ligand>
        <name>Zn(2+)</name>
        <dbReference type="ChEBI" id="CHEBI:29105"/>
    </ligand>
</feature>
<evidence type="ECO:0000256" key="3">
    <source>
        <dbReference type="PIRSR" id="PIRSR602124-1"/>
    </source>
</evidence>
<dbReference type="AlphaFoldDB" id="C1C0H5"/>
<name>C1C0H5_CALCM</name>
<keyword evidence="1 3" id="KW-0479">Metal-binding</keyword>
<dbReference type="PANTHER" id="PTHR10122">
    <property type="entry name" value="CYTOCHROME C OXIDASE SUBUNIT 5B, MITOCHONDRIAL"/>
    <property type="match status" value="1"/>
</dbReference>
<gene>
    <name evidence="4" type="primary">COX5B</name>
</gene>
<protein>
    <submittedName>
        <fullName evidence="4">Cytochrome c oxidase subunit 5B, mitochondrial</fullName>
    </submittedName>
</protein>
<dbReference type="GO" id="GO:0045277">
    <property type="term" value="C:respiratory chain complex IV"/>
    <property type="evidence" value="ECO:0007669"/>
    <property type="project" value="InterPro"/>
</dbReference>
<evidence type="ECO:0000313" key="4">
    <source>
        <dbReference type="EMBL" id="ACO14778.1"/>
    </source>
</evidence>
<organism evidence="4">
    <name type="scientific">Caligus clemensi</name>
    <name type="common">Sea louse</name>
    <dbReference type="NCBI Taxonomy" id="344056"/>
    <lineage>
        <taxon>Eukaryota</taxon>
        <taxon>Metazoa</taxon>
        <taxon>Ecdysozoa</taxon>
        <taxon>Arthropoda</taxon>
        <taxon>Crustacea</taxon>
        <taxon>Multicrustacea</taxon>
        <taxon>Hexanauplia</taxon>
        <taxon>Copepoda</taxon>
        <taxon>Siphonostomatoida</taxon>
        <taxon>Caligidae</taxon>
        <taxon>Caligus</taxon>
    </lineage>
</organism>
<feature type="binding site" evidence="3">
    <location>
        <position position="115"/>
    </location>
    <ligand>
        <name>Zn(2+)</name>
        <dbReference type="ChEBI" id="CHEBI:29105"/>
    </ligand>
</feature>